<evidence type="ECO:0000313" key="1">
    <source>
        <dbReference type="EMBL" id="GLB66402.1"/>
    </source>
</evidence>
<dbReference type="EMBL" id="BRVS01000004">
    <property type="protein sequence ID" value="GLB66402.1"/>
    <property type="molecule type" value="Genomic_DNA"/>
</dbReference>
<proteinExistence type="predicted"/>
<sequence length="63" mass="6668">MCRVATCGHCGKATWAGCGNHVEQVMRNVPQSRRCTCSRAAGRQGAPVSAGSGGGWFRKLFGR</sequence>
<dbReference type="PANTHER" id="PTHR34724:SF2">
    <property type="entry name" value="OS12G0596101 PROTEIN"/>
    <property type="match status" value="1"/>
</dbReference>
<organism evidence="1 2">
    <name type="scientific">Arthrobacter mangrovi</name>
    <dbReference type="NCBI Taxonomy" id="2966350"/>
    <lineage>
        <taxon>Bacteria</taxon>
        <taxon>Bacillati</taxon>
        <taxon>Actinomycetota</taxon>
        <taxon>Actinomycetes</taxon>
        <taxon>Micrococcales</taxon>
        <taxon>Micrococcaceae</taxon>
        <taxon>Arthrobacter</taxon>
    </lineage>
</organism>
<dbReference type="PANTHER" id="PTHR34724">
    <property type="entry name" value="OS12G0596101 PROTEIN"/>
    <property type="match status" value="1"/>
</dbReference>
<evidence type="ECO:0000313" key="2">
    <source>
        <dbReference type="Proteomes" id="UP001209654"/>
    </source>
</evidence>
<keyword evidence="2" id="KW-1185">Reference proteome</keyword>
<gene>
    <name evidence="1" type="ORF">AHIS1636_08410</name>
</gene>
<reference evidence="1 2" key="1">
    <citation type="journal article" date="2023" name="Int. J. Syst. Evol. Microbiol.">
        <title>Arthrobacter mangrovi sp. nov., an actinobacterium isolated from the rhizosphere of a mangrove.</title>
        <authorList>
            <person name="Hamada M."/>
            <person name="Saitou S."/>
            <person name="Enomoto N."/>
            <person name="Nanri K."/>
            <person name="Hidaka K."/>
            <person name="Miura T."/>
            <person name="Tamura T."/>
        </authorList>
    </citation>
    <scope>NUCLEOTIDE SEQUENCE [LARGE SCALE GENOMIC DNA]</scope>
    <source>
        <strain evidence="1 2">NBRC 112813</strain>
    </source>
</reference>
<comment type="caution">
    <text evidence="1">The sequence shown here is derived from an EMBL/GenBank/DDBJ whole genome shotgun (WGS) entry which is preliminary data.</text>
</comment>
<dbReference type="Proteomes" id="UP001209654">
    <property type="component" value="Unassembled WGS sequence"/>
</dbReference>
<accession>A0ABQ5MQZ6</accession>
<protein>
    <submittedName>
        <fullName evidence="1">Uncharacterized protein</fullName>
    </submittedName>
</protein>
<name>A0ABQ5MQZ6_9MICC</name>